<dbReference type="InterPro" id="IPR043129">
    <property type="entry name" value="ATPase_NBD"/>
</dbReference>
<dbReference type="Gene3D" id="3.30.1490.110">
    <property type="match status" value="1"/>
</dbReference>
<evidence type="ECO:0000256" key="5">
    <source>
        <dbReference type="HAMAP-Rule" id="MF_02033"/>
    </source>
</evidence>
<evidence type="ECO:0000256" key="4">
    <source>
        <dbReference type="ARBA" id="ARBA00023306"/>
    </source>
</evidence>
<dbReference type="NCBIfam" id="TIGR01174">
    <property type="entry name" value="ftsA"/>
    <property type="match status" value="1"/>
</dbReference>
<dbReference type="HAMAP" id="MF_02033">
    <property type="entry name" value="FtsA"/>
    <property type="match status" value="1"/>
</dbReference>
<feature type="domain" description="SHS2" evidence="7">
    <location>
        <begin position="7"/>
        <end position="192"/>
    </location>
</feature>
<dbReference type="GO" id="GO:0009898">
    <property type="term" value="C:cytoplasmic side of plasma membrane"/>
    <property type="evidence" value="ECO:0007669"/>
    <property type="project" value="UniProtKB-UniRule"/>
</dbReference>
<proteinExistence type="inferred from homology"/>
<gene>
    <name evidence="5" type="primary">ftsA</name>
    <name evidence="8" type="ORF">GGQ74_001410</name>
</gene>
<dbReference type="InterPro" id="IPR003494">
    <property type="entry name" value="SHS2_FtsA"/>
</dbReference>
<protein>
    <recommendedName>
        <fullName evidence="5 6">Cell division protein FtsA</fullName>
    </recommendedName>
</protein>
<name>A0A846QL43_9BACT</name>
<keyword evidence="1 5" id="KW-1003">Cell membrane</keyword>
<keyword evidence="2 5" id="KW-0132">Cell division</keyword>
<sequence>MAKSELIVGLDIGTTKICAVVGELTADGVDVVGIGTSPSTGLRKGVVVNIEQTVQSIKKALEEAELMAGCDIRSVYAGIAGSHIKGFNSHGVIAVKGGEVAQRDVERVIDAAKAVAIPLDREVIHILPQQFIVDDQHGIHDPLGMAGVRLEVKVHIVTGAVTSAQNIVRSCHRSGLDVADIVLEALASAKAVLTPEEREIGVALVDLGGGTTDLAIFSEDSIKHTSVLPIGGQNLTNDIAFGLRTPMAAAEQIKTRYGCALAELVAGDEFIEVPSVGDRDPRRLNRRVLADICEPRIEEMLMLVDQELTRSGFKGKLGAGVVLTGGTALIEGMQDLGEQIFNMPTRIGYPREIGGLHDVVNSPMYATATGLLLFGAEKEGAEQSFRIRDEGMFNRILGKMRKWFIDVK</sequence>
<evidence type="ECO:0000256" key="3">
    <source>
        <dbReference type="ARBA" id="ARBA00023136"/>
    </source>
</evidence>
<dbReference type="AlphaFoldDB" id="A0A846QL43"/>
<keyword evidence="3 5" id="KW-0472">Membrane</keyword>
<comment type="caution">
    <text evidence="8">The sequence shown here is derived from an EMBL/GenBank/DDBJ whole genome shotgun (WGS) entry which is preliminary data.</text>
</comment>
<dbReference type="Proteomes" id="UP000580856">
    <property type="component" value="Unassembled WGS sequence"/>
</dbReference>
<evidence type="ECO:0000313" key="9">
    <source>
        <dbReference type="Proteomes" id="UP000580856"/>
    </source>
</evidence>
<evidence type="ECO:0000256" key="6">
    <source>
        <dbReference type="PIRNR" id="PIRNR003101"/>
    </source>
</evidence>
<comment type="similarity">
    <text evidence="5 6">Belongs to the FtsA/MreB family.</text>
</comment>
<dbReference type="CDD" id="cd24048">
    <property type="entry name" value="ASKHA_NBD_FtsA"/>
    <property type="match status" value="1"/>
</dbReference>
<dbReference type="SMART" id="SM00842">
    <property type="entry name" value="FtsA"/>
    <property type="match status" value="1"/>
</dbReference>
<dbReference type="NCBIfam" id="NF007009">
    <property type="entry name" value="PRK09472.1"/>
    <property type="match status" value="1"/>
</dbReference>
<dbReference type="InterPro" id="IPR020823">
    <property type="entry name" value="Cell_div_FtsA"/>
</dbReference>
<comment type="subunit">
    <text evidence="5">Self-interacts. Interacts with FtsZ.</text>
</comment>
<dbReference type="Gene3D" id="3.30.420.40">
    <property type="match status" value="2"/>
</dbReference>
<comment type="function">
    <text evidence="5 6">Cell division protein that is involved in the assembly of the Z ring. May serve as a membrane anchor for the Z ring.</text>
</comment>
<dbReference type="InterPro" id="IPR050696">
    <property type="entry name" value="FtsA/MreB"/>
</dbReference>
<reference evidence="8 9" key="1">
    <citation type="submission" date="2020-03" db="EMBL/GenBank/DDBJ databases">
        <title>Genomic Encyclopedia of Type Strains, Phase IV (KMG-IV): sequencing the most valuable type-strain genomes for metagenomic binning, comparative biology and taxonomic classification.</title>
        <authorList>
            <person name="Goeker M."/>
        </authorList>
    </citation>
    <scope>NUCLEOTIDE SEQUENCE [LARGE SCALE GENOMIC DNA]</scope>
    <source>
        <strain evidence="8 9">DSM 24233</strain>
    </source>
</reference>
<comment type="subcellular location">
    <subcellularLocation>
        <location evidence="5">Cell membrane</location>
        <topology evidence="5">Peripheral membrane protein</topology>
        <orientation evidence="5">Cytoplasmic side</orientation>
    </subcellularLocation>
    <text evidence="5">Localizes to the Z ring in an FtsZ-dependent manner. Targeted to the membrane through a conserved C-terminal amphipathic helix.</text>
</comment>
<organism evidence="8 9">
    <name type="scientific">Desulfobaculum xiamenense</name>
    <dbReference type="NCBI Taxonomy" id="995050"/>
    <lineage>
        <taxon>Bacteria</taxon>
        <taxon>Pseudomonadati</taxon>
        <taxon>Thermodesulfobacteriota</taxon>
        <taxon>Desulfovibrionia</taxon>
        <taxon>Desulfovibrionales</taxon>
        <taxon>Desulfovibrionaceae</taxon>
        <taxon>Desulfobaculum</taxon>
    </lineage>
</organism>
<dbReference type="GO" id="GO:0032153">
    <property type="term" value="C:cell division site"/>
    <property type="evidence" value="ECO:0007669"/>
    <property type="project" value="UniProtKB-UniRule"/>
</dbReference>
<dbReference type="Pfam" id="PF02491">
    <property type="entry name" value="SHS2_FTSA"/>
    <property type="match status" value="1"/>
</dbReference>
<evidence type="ECO:0000256" key="1">
    <source>
        <dbReference type="ARBA" id="ARBA00022475"/>
    </source>
</evidence>
<accession>A0A846QL43</accession>
<keyword evidence="4 5" id="KW-0131">Cell cycle</keyword>
<dbReference type="GO" id="GO:0043093">
    <property type="term" value="P:FtsZ-dependent cytokinesis"/>
    <property type="evidence" value="ECO:0007669"/>
    <property type="project" value="UniProtKB-UniRule"/>
</dbReference>
<dbReference type="PANTHER" id="PTHR32432:SF4">
    <property type="entry name" value="CELL DIVISION PROTEIN FTSA"/>
    <property type="match status" value="1"/>
</dbReference>
<evidence type="ECO:0000259" key="7">
    <source>
        <dbReference type="SMART" id="SM00842"/>
    </source>
</evidence>
<dbReference type="Pfam" id="PF14450">
    <property type="entry name" value="FtsA"/>
    <property type="match status" value="1"/>
</dbReference>
<keyword evidence="9" id="KW-1185">Reference proteome</keyword>
<dbReference type="PANTHER" id="PTHR32432">
    <property type="entry name" value="CELL DIVISION PROTEIN FTSA-RELATED"/>
    <property type="match status" value="1"/>
</dbReference>
<dbReference type="PIRSF" id="PIRSF003101">
    <property type="entry name" value="FtsA"/>
    <property type="match status" value="1"/>
</dbReference>
<dbReference type="RefSeq" id="WP_167940795.1">
    <property type="nucleotide sequence ID" value="NZ_JAATJA010000001.1"/>
</dbReference>
<dbReference type="SUPFAM" id="SSF53067">
    <property type="entry name" value="Actin-like ATPase domain"/>
    <property type="match status" value="2"/>
</dbReference>
<dbReference type="EMBL" id="JAATJA010000001">
    <property type="protein sequence ID" value="NJB67770.1"/>
    <property type="molecule type" value="Genomic_DNA"/>
</dbReference>
<evidence type="ECO:0000313" key="8">
    <source>
        <dbReference type="EMBL" id="NJB67770.1"/>
    </source>
</evidence>
<evidence type="ECO:0000256" key="2">
    <source>
        <dbReference type="ARBA" id="ARBA00022618"/>
    </source>
</evidence>